<dbReference type="EMBL" id="VXIV02003431">
    <property type="protein sequence ID" value="KAF6017096.1"/>
    <property type="molecule type" value="Genomic_DNA"/>
</dbReference>
<dbReference type="GO" id="GO:0016020">
    <property type="term" value="C:membrane"/>
    <property type="evidence" value="ECO:0007669"/>
    <property type="project" value="InterPro"/>
</dbReference>
<dbReference type="GO" id="GO:0012505">
    <property type="term" value="C:endomembrane system"/>
    <property type="evidence" value="ECO:0007669"/>
    <property type="project" value="UniProtKB-SubCell"/>
</dbReference>
<gene>
    <name evidence="18" type="ORF">EB796_024585</name>
</gene>
<comment type="caution">
    <text evidence="18">The sequence shown here is derived from an EMBL/GenBank/DDBJ whole genome shotgun (WGS) entry which is preliminary data.</text>
</comment>
<name>A0A7J7IUA1_BUGNE</name>
<protein>
    <recommendedName>
        <fullName evidence="20">ADTRP</fullName>
    </recommendedName>
</protein>
<dbReference type="PANTHER" id="PTHR10989">
    <property type="entry name" value="ANDROGEN-INDUCED PROTEIN 1-RELATED"/>
    <property type="match status" value="1"/>
</dbReference>
<evidence type="ECO:0000256" key="13">
    <source>
        <dbReference type="ARBA" id="ARBA00049221"/>
    </source>
</evidence>
<evidence type="ECO:0000313" key="19">
    <source>
        <dbReference type="Proteomes" id="UP000593567"/>
    </source>
</evidence>
<dbReference type="InterPro" id="IPR006838">
    <property type="entry name" value="ADTRP_AIG1"/>
</dbReference>
<sequence length="186" mass="21866">MSLRVFAIQVVLSTVLVFTLYYDINFAVFPGEGLWNYKGFGGKFKFLTFINMFVCIMFWMIYAVDRELVYPKILDKIIPSWLNHVMHTVHIPFLIADKFLVHHQYPKPFTGMITLLAFAMLYQCWVLYLGLVKAIWVYPILEVMNWPFRVAFFALSWMFFLLLYKVGSVMTAKIWGGNSKEKTKAK</sequence>
<evidence type="ECO:0000256" key="9">
    <source>
        <dbReference type="ARBA" id="ARBA00047863"/>
    </source>
</evidence>
<evidence type="ECO:0000256" key="8">
    <source>
        <dbReference type="ARBA" id="ARBA00047427"/>
    </source>
</evidence>
<evidence type="ECO:0008006" key="20">
    <source>
        <dbReference type="Google" id="ProtNLM"/>
    </source>
</evidence>
<accession>A0A7J7IUA1</accession>
<evidence type="ECO:0000256" key="4">
    <source>
        <dbReference type="ARBA" id="ARBA00022692"/>
    </source>
</evidence>
<evidence type="ECO:0000313" key="18">
    <source>
        <dbReference type="EMBL" id="KAF6017096.1"/>
    </source>
</evidence>
<evidence type="ECO:0000256" key="1">
    <source>
        <dbReference type="ARBA" id="ARBA00000923"/>
    </source>
</evidence>
<comment type="catalytic activity">
    <reaction evidence="15">
        <text>13-(9Z-hexadecenoyloxy)-octadecanoate + H2O = 13-hydroxy-octadecanoate + (9Z)-hexadecenoate + H(+)</text>
        <dbReference type="Rhea" id="RHEA:52076"/>
        <dbReference type="ChEBI" id="CHEBI:15377"/>
        <dbReference type="ChEBI" id="CHEBI:15378"/>
        <dbReference type="ChEBI" id="CHEBI:32372"/>
        <dbReference type="ChEBI" id="CHEBI:136304"/>
        <dbReference type="ChEBI" id="CHEBI:136315"/>
    </reaction>
    <physiologicalReaction direction="left-to-right" evidence="15">
        <dbReference type="Rhea" id="RHEA:52077"/>
    </physiologicalReaction>
</comment>
<comment type="catalytic activity">
    <reaction evidence="11">
        <text>12-(9Z-octadecenoyloxy)-octadecanoate + H2O = 12-hydroxyoctadecanoate + (9Z)-octadecenoate + H(+)</text>
        <dbReference type="Rhea" id="RHEA:52060"/>
        <dbReference type="ChEBI" id="CHEBI:15377"/>
        <dbReference type="ChEBI" id="CHEBI:15378"/>
        <dbReference type="ChEBI" id="CHEBI:30823"/>
        <dbReference type="ChEBI" id="CHEBI:84201"/>
        <dbReference type="ChEBI" id="CHEBI:136302"/>
    </reaction>
    <physiologicalReaction direction="left-to-right" evidence="11">
        <dbReference type="Rhea" id="RHEA:52061"/>
    </physiologicalReaction>
</comment>
<evidence type="ECO:0000256" key="15">
    <source>
        <dbReference type="ARBA" id="ARBA00049322"/>
    </source>
</evidence>
<evidence type="ECO:0000256" key="2">
    <source>
        <dbReference type="ARBA" id="ARBA00004127"/>
    </source>
</evidence>
<comment type="catalytic activity">
    <reaction evidence="10">
        <text>12-octadecanoyloxy-octadecanoate + H2O = 12-hydroxyoctadecanoate + octadecanoate + H(+)</text>
        <dbReference type="Rhea" id="RHEA:52080"/>
        <dbReference type="ChEBI" id="CHEBI:15377"/>
        <dbReference type="ChEBI" id="CHEBI:15378"/>
        <dbReference type="ChEBI" id="CHEBI:25629"/>
        <dbReference type="ChEBI" id="CHEBI:84201"/>
        <dbReference type="ChEBI" id="CHEBI:136330"/>
    </reaction>
    <physiologicalReaction direction="left-to-right" evidence="10">
        <dbReference type="Rhea" id="RHEA:52081"/>
    </physiologicalReaction>
</comment>
<feature type="transmembrane region" description="Helical" evidence="17">
    <location>
        <begin position="113"/>
        <end position="140"/>
    </location>
</feature>
<evidence type="ECO:0000256" key="11">
    <source>
        <dbReference type="ARBA" id="ARBA00048701"/>
    </source>
</evidence>
<evidence type="ECO:0000256" key="3">
    <source>
        <dbReference type="ARBA" id="ARBA00009300"/>
    </source>
</evidence>
<keyword evidence="6 17" id="KW-0472">Membrane</keyword>
<evidence type="ECO:0000256" key="14">
    <source>
        <dbReference type="ARBA" id="ARBA00049296"/>
    </source>
</evidence>
<keyword evidence="19" id="KW-1185">Reference proteome</keyword>
<evidence type="ECO:0000256" key="7">
    <source>
        <dbReference type="ARBA" id="ARBA00047368"/>
    </source>
</evidence>
<comment type="catalytic activity">
    <reaction evidence="16">
        <text>12-(9Z-hexadecenoyloxy)-octadecanoate + H2O = 12-hydroxyoctadecanoate + (9Z)-hexadecenoate + H(+)</text>
        <dbReference type="Rhea" id="RHEA:52072"/>
        <dbReference type="ChEBI" id="CHEBI:15377"/>
        <dbReference type="ChEBI" id="CHEBI:15378"/>
        <dbReference type="ChEBI" id="CHEBI:32372"/>
        <dbReference type="ChEBI" id="CHEBI:84201"/>
        <dbReference type="ChEBI" id="CHEBI:136312"/>
    </reaction>
    <physiologicalReaction direction="left-to-right" evidence="16">
        <dbReference type="Rhea" id="RHEA:52073"/>
    </physiologicalReaction>
</comment>
<feature type="transmembrane region" description="Helical" evidence="17">
    <location>
        <begin position="6"/>
        <end position="24"/>
    </location>
</feature>
<organism evidence="18 19">
    <name type="scientific">Bugula neritina</name>
    <name type="common">Brown bryozoan</name>
    <name type="synonym">Sertularia neritina</name>
    <dbReference type="NCBI Taxonomy" id="10212"/>
    <lineage>
        <taxon>Eukaryota</taxon>
        <taxon>Metazoa</taxon>
        <taxon>Spiralia</taxon>
        <taxon>Lophotrochozoa</taxon>
        <taxon>Bryozoa</taxon>
        <taxon>Gymnolaemata</taxon>
        <taxon>Cheilostomatida</taxon>
        <taxon>Flustrina</taxon>
        <taxon>Buguloidea</taxon>
        <taxon>Bugulidae</taxon>
        <taxon>Bugula</taxon>
    </lineage>
</organism>
<evidence type="ECO:0000256" key="6">
    <source>
        <dbReference type="ARBA" id="ARBA00023136"/>
    </source>
</evidence>
<evidence type="ECO:0000256" key="17">
    <source>
        <dbReference type="SAM" id="Phobius"/>
    </source>
</evidence>
<dbReference type="Pfam" id="PF04750">
    <property type="entry name" value="Far-17a_AIG1"/>
    <property type="match status" value="1"/>
</dbReference>
<evidence type="ECO:0000256" key="12">
    <source>
        <dbReference type="ARBA" id="ARBA00048800"/>
    </source>
</evidence>
<dbReference type="OrthoDB" id="1898221at2759"/>
<evidence type="ECO:0000256" key="10">
    <source>
        <dbReference type="ARBA" id="ARBA00048680"/>
    </source>
</evidence>
<comment type="catalytic activity">
    <reaction evidence="9">
        <text>9-hexadecanoyloxy-octadecanoate + H2O = 9-hydroxy-octadecanoate + hexadecanoate + H(+)</text>
        <dbReference type="Rhea" id="RHEA:52052"/>
        <dbReference type="ChEBI" id="CHEBI:7896"/>
        <dbReference type="ChEBI" id="CHEBI:15377"/>
        <dbReference type="ChEBI" id="CHEBI:15378"/>
        <dbReference type="ChEBI" id="CHEBI:83670"/>
        <dbReference type="ChEBI" id="CHEBI:136286"/>
    </reaction>
    <physiologicalReaction direction="left-to-right" evidence="9">
        <dbReference type="Rhea" id="RHEA:52053"/>
    </physiologicalReaction>
</comment>
<comment type="catalytic activity">
    <reaction evidence="13">
        <text>9-octadecanoyloxy-octadecanoate + H2O = 9-hydroxy-octadecanoate + octadecanoate + H(+)</text>
        <dbReference type="Rhea" id="RHEA:52096"/>
        <dbReference type="ChEBI" id="CHEBI:15377"/>
        <dbReference type="ChEBI" id="CHEBI:15378"/>
        <dbReference type="ChEBI" id="CHEBI:25629"/>
        <dbReference type="ChEBI" id="CHEBI:136286"/>
        <dbReference type="ChEBI" id="CHEBI:136373"/>
    </reaction>
    <physiologicalReaction direction="left-to-right" evidence="13">
        <dbReference type="Rhea" id="RHEA:52097"/>
    </physiologicalReaction>
</comment>
<keyword evidence="5 17" id="KW-1133">Transmembrane helix</keyword>
<evidence type="ECO:0000256" key="16">
    <source>
        <dbReference type="ARBA" id="ARBA00049428"/>
    </source>
</evidence>
<comment type="catalytic activity">
    <reaction evidence="8">
        <text>13-octadecanoyloxy-octadecanoate + H2O = 13-hydroxy-octadecanoate + octadecanoate + H(+)</text>
        <dbReference type="Rhea" id="RHEA:52084"/>
        <dbReference type="ChEBI" id="CHEBI:15377"/>
        <dbReference type="ChEBI" id="CHEBI:15378"/>
        <dbReference type="ChEBI" id="CHEBI:25629"/>
        <dbReference type="ChEBI" id="CHEBI:136304"/>
        <dbReference type="ChEBI" id="CHEBI:136335"/>
    </reaction>
    <physiologicalReaction direction="left-to-right" evidence="8">
        <dbReference type="Rhea" id="RHEA:52085"/>
    </physiologicalReaction>
</comment>
<evidence type="ECO:0000256" key="5">
    <source>
        <dbReference type="ARBA" id="ARBA00022989"/>
    </source>
</evidence>
<comment type="catalytic activity">
    <reaction evidence="7">
        <text>12-hexadecanoyloxy-octadecanoate + H2O = 12-hydroxyoctadecanoate + hexadecanoate + H(+)</text>
        <dbReference type="Rhea" id="RHEA:52056"/>
        <dbReference type="ChEBI" id="CHEBI:7896"/>
        <dbReference type="ChEBI" id="CHEBI:15377"/>
        <dbReference type="ChEBI" id="CHEBI:15378"/>
        <dbReference type="ChEBI" id="CHEBI:83677"/>
        <dbReference type="ChEBI" id="CHEBI:84201"/>
    </reaction>
    <physiologicalReaction direction="left-to-right" evidence="7">
        <dbReference type="Rhea" id="RHEA:52057"/>
    </physiologicalReaction>
</comment>
<comment type="subcellular location">
    <subcellularLocation>
        <location evidence="2">Endomembrane system</location>
        <topology evidence="2">Multi-pass membrane protein</topology>
    </subcellularLocation>
</comment>
<proteinExistence type="inferred from homology"/>
<comment type="catalytic activity">
    <reaction evidence="14">
        <text>13-(9Z-octadecenoyloxy)-octadecanoate + H2O = 13-hydroxy-octadecanoate + (9Z)-octadecenoate + H(+)</text>
        <dbReference type="Rhea" id="RHEA:52064"/>
        <dbReference type="ChEBI" id="CHEBI:15377"/>
        <dbReference type="ChEBI" id="CHEBI:15378"/>
        <dbReference type="ChEBI" id="CHEBI:30823"/>
        <dbReference type="ChEBI" id="CHEBI:136303"/>
        <dbReference type="ChEBI" id="CHEBI:136304"/>
    </reaction>
    <physiologicalReaction direction="left-to-right" evidence="14">
        <dbReference type="Rhea" id="RHEA:52065"/>
    </physiologicalReaction>
</comment>
<reference evidence="18" key="1">
    <citation type="submission" date="2020-06" db="EMBL/GenBank/DDBJ databases">
        <title>Draft genome of Bugula neritina, a colonial animal packing powerful symbionts and potential medicines.</title>
        <authorList>
            <person name="Rayko M."/>
        </authorList>
    </citation>
    <scope>NUCLEOTIDE SEQUENCE [LARGE SCALE GENOMIC DNA]</scope>
    <source>
        <strain evidence="18">Kwan_BN1</strain>
    </source>
</reference>
<comment type="similarity">
    <text evidence="3">Belongs to the AIG1 family.</text>
</comment>
<dbReference type="PANTHER" id="PTHR10989:SF16">
    <property type="entry name" value="AT02829P-RELATED"/>
    <property type="match status" value="1"/>
</dbReference>
<keyword evidence="4 17" id="KW-0812">Transmembrane</keyword>
<feature type="transmembrane region" description="Helical" evidence="17">
    <location>
        <begin position="146"/>
        <end position="164"/>
    </location>
</feature>
<dbReference type="AlphaFoldDB" id="A0A7J7IUA1"/>
<dbReference type="Proteomes" id="UP000593567">
    <property type="component" value="Unassembled WGS sequence"/>
</dbReference>
<comment type="catalytic activity">
    <reaction evidence="12">
        <text>9-(9Z-octadecenoyloxy)-octadecanoate + H2O = 9-hydroxy-octadecanoate + (9Z)-octadecenoate + H(+)</text>
        <dbReference type="Rhea" id="RHEA:52048"/>
        <dbReference type="ChEBI" id="CHEBI:15377"/>
        <dbReference type="ChEBI" id="CHEBI:15378"/>
        <dbReference type="ChEBI" id="CHEBI:30823"/>
        <dbReference type="ChEBI" id="CHEBI:136282"/>
        <dbReference type="ChEBI" id="CHEBI:136286"/>
    </reaction>
    <physiologicalReaction direction="left-to-right" evidence="12">
        <dbReference type="Rhea" id="RHEA:52049"/>
    </physiologicalReaction>
</comment>
<comment type="catalytic activity">
    <reaction evidence="1">
        <text>9-(9Z-hexadecenoyloxy)-octadecanoate + H2O = (9Z)-hexadecenoate + 9-hydroxy-octadecanoate + H(+)</text>
        <dbReference type="Rhea" id="RHEA:52068"/>
        <dbReference type="ChEBI" id="CHEBI:15377"/>
        <dbReference type="ChEBI" id="CHEBI:15378"/>
        <dbReference type="ChEBI" id="CHEBI:32372"/>
        <dbReference type="ChEBI" id="CHEBI:136286"/>
        <dbReference type="ChEBI" id="CHEBI:136309"/>
    </reaction>
    <physiologicalReaction direction="left-to-right" evidence="1">
        <dbReference type="Rhea" id="RHEA:52069"/>
    </physiologicalReaction>
</comment>
<feature type="transmembrane region" description="Helical" evidence="17">
    <location>
        <begin position="44"/>
        <end position="64"/>
    </location>
</feature>